<proteinExistence type="predicted"/>
<dbReference type="AlphaFoldDB" id="A0A7C8LHC4"/>
<dbReference type="PANTHER" id="PTHR40446:SF2">
    <property type="entry name" value="N-ACETYLGLUCOSAMINE-1-PHOSPHODIESTER ALPHA-N-ACETYLGLUCOSAMINIDASE"/>
    <property type="match status" value="1"/>
</dbReference>
<protein>
    <recommendedName>
        <fullName evidence="5">Copper amine oxidase</fullName>
    </recommendedName>
</protein>
<dbReference type="RefSeq" id="WP_158740724.1">
    <property type="nucleotide sequence ID" value="NZ_WSLF01000008.1"/>
</dbReference>
<evidence type="ECO:0000259" key="1">
    <source>
        <dbReference type="Pfam" id="PF07833"/>
    </source>
</evidence>
<keyword evidence="4" id="KW-1185">Reference proteome</keyword>
<dbReference type="InterPro" id="IPR018711">
    <property type="entry name" value="NAGPA"/>
</dbReference>
<dbReference type="InterPro" id="IPR012854">
    <property type="entry name" value="Cu_amine_oxidase-like_N"/>
</dbReference>
<dbReference type="EMBL" id="WSLF01000008">
    <property type="protein sequence ID" value="KAE9633443.1"/>
    <property type="molecule type" value="Genomic_DNA"/>
</dbReference>
<feature type="domain" description="Phosphodiester glycosidase" evidence="2">
    <location>
        <begin position="138"/>
        <end position="307"/>
    </location>
</feature>
<dbReference type="PANTHER" id="PTHR40446">
    <property type="entry name" value="N-ACETYLGLUCOSAMINE-1-PHOSPHODIESTER ALPHA-N-ACETYLGLUCOSAMINIDASE"/>
    <property type="match status" value="1"/>
</dbReference>
<evidence type="ECO:0000259" key="2">
    <source>
        <dbReference type="Pfam" id="PF09992"/>
    </source>
</evidence>
<evidence type="ECO:0008006" key="5">
    <source>
        <dbReference type="Google" id="ProtNLM"/>
    </source>
</evidence>
<dbReference type="Proteomes" id="UP000483018">
    <property type="component" value="Unassembled WGS sequence"/>
</dbReference>
<dbReference type="InterPro" id="IPR036582">
    <property type="entry name" value="Mao_N_sf"/>
</dbReference>
<dbReference type="SUPFAM" id="SSF55383">
    <property type="entry name" value="Copper amine oxidase, domain N"/>
    <property type="match status" value="1"/>
</dbReference>
<dbReference type="Pfam" id="PF09992">
    <property type="entry name" value="NAGPA"/>
    <property type="match status" value="1"/>
</dbReference>
<comment type="caution">
    <text evidence="3">The sequence shown here is derived from an EMBL/GenBank/DDBJ whole genome shotgun (WGS) entry which is preliminary data.</text>
</comment>
<gene>
    <name evidence="3" type="ORF">GND95_09400</name>
</gene>
<sequence length="427" mass="46052">MNLNDPKIQIDVLPAKGKVGQVDDLKNIANQANTSEKEAVAAINGTFFNSYDDLQPNGNIIENGKLLHVGNNGTTIGFTKNNKVLMDPVKIKVTGTINGSSNWDKTWYAWNINHNDTRAEATVIFTPEYGKYTPEHNKLSVVVENGVVAEIKNGKARIPVNGYTIVVGTKGLLDRFHVGDSVEYHIEFNHLNSGNPLTGWGNVDSAVGAGPMLVKDGKIVANPKNEGFTSEKILTNKGQRSFIGVNENNVMIMGTVSSANINELAEIAKKLGLKDAMNLDGGASSGLYYNGEYITKTGRQISNALVVSKMKQDAIKVTINENPLNMNVSPVMKDGTVLVPLRAIFEALNIDLKYDASTKTIYGEKEGTKIILPLGKDATVNGQVVKLATPAQTINGNTMVPVKFIAQSTGADVKWDGASRTVIITTH</sequence>
<dbReference type="OrthoDB" id="9809781at2"/>
<reference evidence="3 4" key="1">
    <citation type="submission" date="2019-12" db="EMBL/GenBank/DDBJ databases">
        <title>Defluviitalea raffinosedens, isolated from a biogas fermenter, genome sequencing and characterization.</title>
        <authorList>
            <person name="Rettenmaier R."/>
            <person name="Schneider M."/>
            <person name="Neuhaus K."/>
            <person name="Liebl W."/>
            <person name="Zverlov V."/>
        </authorList>
    </citation>
    <scope>NUCLEOTIDE SEQUENCE [LARGE SCALE GENOMIC DNA]</scope>
    <source>
        <strain evidence="3 4">249c-K6</strain>
    </source>
</reference>
<dbReference type="Pfam" id="PF07833">
    <property type="entry name" value="Cu_amine_oxidN1"/>
    <property type="match status" value="1"/>
</dbReference>
<organism evidence="3 4">
    <name type="scientific">Defluviitalea raffinosedens</name>
    <dbReference type="NCBI Taxonomy" id="1450156"/>
    <lineage>
        <taxon>Bacteria</taxon>
        <taxon>Bacillati</taxon>
        <taxon>Bacillota</taxon>
        <taxon>Clostridia</taxon>
        <taxon>Lachnospirales</taxon>
        <taxon>Defluviitaleaceae</taxon>
        <taxon>Defluviitalea</taxon>
    </lineage>
</organism>
<feature type="domain" description="Copper amine oxidase-like N-terminal" evidence="1">
    <location>
        <begin position="319"/>
        <end position="424"/>
    </location>
</feature>
<evidence type="ECO:0000313" key="4">
    <source>
        <dbReference type="Proteomes" id="UP000483018"/>
    </source>
</evidence>
<accession>A0A7C8LHC4</accession>
<name>A0A7C8LHC4_9FIRM</name>
<dbReference type="Gene3D" id="3.30.457.10">
    <property type="entry name" value="Copper amine oxidase-like, N-terminal domain"/>
    <property type="match status" value="1"/>
</dbReference>
<evidence type="ECO:0000313" key="3">
    <source>
        <dbReference type="EMBL" id="KAE9633443.1"/>
    </source>
</evidence>